<sequence length="117" mass="11627">MATLVVTEALVQCAAGAAPSAMTILGNVIAGEGMVGNISSAIPFVNIEGFSACSILAAETLGVDTECVPAVESWVPGVPTVLVGEEAALDQISILACNIGGVITVEFPGQLQISALA</sequence>
<name>A0A8J7PGJ3_9PROT</name>
<gene>
    <name evidence="1" type="ORF">J0H12_01040</name>
</gene>
<dbReference type="AlphaFoldDB" id="A0A8J7PGJ3"/>
<dbReference type="Pfam" id="PF14107">
    <property type="entry name" value="DUF4280"/>
    <property type="match status" value="1"/>
</dbReference>
<protein>
    <submittedName>
        <fullName evidence="1">DUF4280 domain-containing protein</fullName>
    </submittedName>
</protein>
<evidence type="ECO:0000313" key="1">
    <source>
        <dbReference type="EMBL" id="MBN9412500.1"/>
    </source>
</evidence>
<dbReference type="EMBL" id="JAFKGL010000010">
    <property type="protein sequence ID" value="MBN9412500.1"/>
    <property type="molecule type" value="Genomic_DNA"/>
</dbReference>
<proteinExistence type="predicted"/>
<accession>A0A8J7PGJ3</accession>
<reference evidence="1" key="1">
    <citation type="submission" date="2021-02" db="EMBL/GenBank/DDBJ databases">
        <title>Thiocyanate and organic carbon inputs drive convergent selection for specific autotrophic Afipia and Thiobacillus strains within complex microbiomes.</title>
        <authorList>
            <person name="Huddy R.J."/>
            <person name="Sachdeva R."/>
            <person name="Kadzinga F."/>
            <person name="Kantor R.S."/>
            <person name="Harrison S.T.L."/>
            <person name="Banfield J.F."/>
        </authorList>
    </citation>
    <scope>NUCLEOTIDE SEQUENCE</scope>
    <source>
        <strain evidence="1">SCN18_10_11_15_R4_P_38_20</strain>
    </source>
</reference>
<evidence type="ECO:0000313" key="2">
    <source>
        <dbReference type="Proteomes" id="UP000664414"/>
    </source>
</evidence>
<organism evidence="1 2">
    <name type="scientific">Candidatus Paracaedimonas acanthamoebae</name>
    <dbReference type="NCBI Taxonomy" id="244581"/>
    <lineage>
        <taxon>Bacteria</taxon>
        <taxon>Pseudomonadati</taxon>
        <taxon>Pseudomonadota</taxon>
        <taxon>Alphaproteobacteria</taxon>
        <taxon>Holosporales</taxon>
        <taxon>Caedimonadaceae</taxon>
        <taxon>Candidatus Paracaedimonas</taxon>
    </lineage>
</organism>
<comment type="caution">
    <text evidence="1">The sequence shown here is derived from an EMBL/GenBank/DDBJ whole genome shotgun (WGS) entry which is preliminary data.</text>
</comment>
<dbReference type="InterPro" id="IPR025460">
    <property type="entry name" value="DUF4280"/>
</dbReference>
<dbReference type="Proteomes" id="UP000664414">
    <property type="component" value="Unassembled WGS sequence"/>
</dbReference>